<dbReference type="Proteomes" id="UP000297741">
    <property type="component" value="Unassembled WGS sequence"/>
</dbReference>
<feature type="region of interest" description="Disordered" evidence="1">
    <location>
        <begin position="1"/>
        <end position="34"/>
    </location>
</feature>
<comment type="caution">
    <text evidence="3">The sequence shown here is derived from an EMBL/GenBank/DDBJ whole genome shotgun (WGS) entry which is preliminary data.</text>
</comment>
<evidence type="ECO:0000259" key="2">
    <source>
        <dbReference type="PROSITE" id="PS50925"/>
    </source>
</evidence>
<evidence type="ECO:0000313" key="3">
    <source>
        <dbReference type="EMBL" id="TGD43770.1"/>
    </source>
</evidence>
<organism evidence="3 4">
    <name type="scientific">Pseudotabrizicola sediminis</name>
    <dbReference type="NCBI Taxonomy" id="2486418"/>
    <lineage>
        <taxon>Bacteria</taxon>
        <taxon>Pseudomonadati</taxon>
        <taxon>Pseudomonadota</taxon>
        <taxon>Alphaproteobacteria</taxon>
        <taxon>Rhodobacterales</taxon>
        <taxon>Paracoccaceae</taxon>
        <taxon>Pseudotabrizicola</taxon>
    </lineage>
</organism>
<dbReference type="PROSITE" id="PS50925">
    <property type="entry name" value="BLUF"/>
    <property type="match status" value="1"/>
</dbReference>
<dbReference type="EMBL" id="RPEM01000004">
    <property type="protein sequence ID" value="TGD43770.1"/>
    <property type="molecule type" value="Genomic_DNA"/>
</dbReference>
<accession>A0ABY2KRK3</accession>
<gene>
    <name evidence="3" type="ORF">EEB11_07205</name>
</gene>
<dbReference type="InterPro" id="IPR007024">
    <property type="entry name" value="BLUF_domain"/>
</dbReference>
<dbReference type="InterPro" id="IPR036046">
    <property type="entry name" value="Acylphosphatase-like_dom_sf"/>
</dbReference>
<keyword evidence="4" id="KW-1185">Reference proteome</keyword>
<name>A0ABY2KRK3_9RHOB</name>
<proteinExistence type="predicted"/>
<feature type="domain" description="BLUF" evidence="2">
    <location>
        <begin position="78"/>
        <end position="169"/>
    </location>
</feature>
<dbReference type="Pfam" id="PF04940">
    <property type="entry name" value="BLUF"/>
    <property type="match status" value="1"/>
</dbReference>
<evidence type="ECO:0000313" key="4">
    <source>
        <dbReference type="Proteomes" id="UP000297741"/>
    </source>
</evidence>
<evidence type="ECO:0000256" key="1">
    <source>
        <dbReference type="SAM" id="MobiDB-lite"/>
    </source>
</evidence>
<dbReference type="SMART" id="SM01034">
    <property type="entry name" value="BLUF"/>
    <property type="match status" value="1"/>
</dbReference>
<reference evidence="3 4" key="1">
    <citation type="submission" date="2018-11" db="EMBL/GenBank/DDBJ databases">
        <title>Tabrizicola sp. isolated from sediment of alpine lake.</title>
        <authorList>
            <person name="Liu Z."/>
        </authorList>
    </citation>
    <scope>NUCLEOTIDE SEQUENCE [LARGE SCALE GENOMIC DNA]</scope>
    <source>
        <strain evidence="3 4">DRYC-M-16</strain>
    </source>
</reference>
<protein>
    <submittedName>
        <fullName evidence="3">BLUF domain-containing protein</fullName>
    </submittedName>
</protein>
<dbReference type="Gene3D" id="3.30.70.100">
    <property type="match status" value="1"/>
</dbReference>
<sequence>MRLANSKEQGRVDPAQANRHPIVPRRSSGGMPYSARNRTRAFRGGGWCHPWCLHQPPFGQLRCARSRQSEEKPRSRMFHHLAYTSAAPEPLCPDRLADLLEVSVRNNTRDGITGVMLYHDQSFFQVLEGERCAVERCYMRILGDTRHVGVLRLWNQPVDERVFSHWAMGYAGPDPLYGYKGPAQDCLTRLLRLAGGSAANEPVALALTRQMYNRFRFGMMRYGGPILT</sequence>
<dbReference type="SUPFAM" id="SSF54975">
    <property type="entry name" value="Acylphosphatase/BLUF domain-like"/>
    <property type="match status" value="1"/>
</dbReference>